<dbReference type="RefSeq" id="WP_131160759.1">
    <property type="nucleotide sequence ID" value="NZ_BDMD01000133.1"/>
</dbReference>
<evidence type="ECO:0000313" key="2">
    <source>
        <dbReference type="EMBL" id="GBF09852.1"/>
    </source>
</evidence>
<dbReference type="InterPro" id="IPR051162">
    <property type="entry name" value="T4SS_component"/>
</dbReference>
<evidence type="ECO:0000259" key="1">
    <source>
        <dbReference type="Pfam" id="PF01935"/>
    </source>
</evidence>
<gene>
    <name evidence="2" type="ORF">apy_15770</name>
</gene>
<dbReference type="Pfam" id="PF01935">
    <property type="entry name" value="DUF87"/>
    <property type="match status" value="1"/>
</dbReference>
<protein>
    <recommendedName>
        <fullName evidence="1">Helicase HerA central domain-containing protein</fullName>
    </recommendedName>
</protein>
<dbReference type="PANTHER" id="PTHR30121">
    <property type="entry name" value="UNCHARACTERIZED PROTEIN YJGR-RELATED"/>
    <property type="match status" value="1"/>
</dbReference>
<dbReference type="InterPro" id="IPR027417">
    <property type="entry name" value="P-loop_NTPase"/>
</dbReference>
<dbReference type="InterPro" id="IPR002789">
    <property type="entry name" value="HerA_central"/>
</dbReference>
<name>A0A401HBV7_AERPX</name>
<sequence length="305" mass="32253">AGVGGVRLMEVRISRGGFDAASQVSRLILSRSRQSGSEYIVASSVYRGHSRVVVAVANDSPEELRVDYEVLSSIIASNVAGVQVIPLEAGEAGGLVRRLSKLLGVRGSTPPLIPPASRAAPPAGGAGLLRLGVRLDTPTPEPLYLEQSDIEGHIGVFGSTGSGKTTTLATIACGAAEAGLPVVVADWHGEYQRLVGGGGCRPRVIDPRREGGVNPLSLGWDYSVKTALLASALGLTEPQHYMLLKLLEEHEPRSLIELHSMVEDVEENSRWDREVKRGLMRRLGPLASRAGRSLVEGEGPPIGGR</sequence>
<dbReference type="AlphaFoldDB" id="A0A401HBV7"/>
<dbReference type="EMBL" id="BDMD01000133">
    <property type="protein sequence ID" value="GBF09852.1"/>
    <property type="molecule type" value="Genomic_DNA"/>
</dbReference>
<feature type="non-terminal residue" evidence="2">
    <location>
        <position position="305"/>
    </location>
</feature>
<accession>A0A401HBV7</accession>
<comment type="caution">
    <text evidence="2">The sequence shown here is derived from an EMBL/GenBank/DDBJ whole genome shotgun (WGS) entry which is preliminary data.</text>
</comment>
<organism evidence="2 3">
    <name type="scientific">Aeropyrum pernix</name>
    <dbReference type="NCBI Taxonomy" id="56636"/>
    <lineage>
        <taxon>Archaea</taxon>
        <taxon>Thermoproteota</taxon>
        <taxon>Thermoprotei</taxon>
        <taxon>Desulfurococcales</taxon>
        <taxon>Desulfurococcaceae</taxon>
        <taxon>Aeropyrum</taxon>
    </lineage>
</organism>
<evidence type="ECO:0000313" key="3">
    <source>
        <dbReference type="Proteomes" id="UP000291213"/>
    </source>
</evidence>
<dbReference type="Proteomes" id="UP000291213">
    <property type="component" value="Unassembled WGS sequence"/>
</dbReference>
<reference evidence="2 3" key="1">
    <citation type="submission" date="2017-02" db="EMBL/GenBank/DDBJ databases">
        <title>isolation and characterization of a novel temperate virus Aeropyrum globular virus 1 infecting hyperthermophilic archaeon Aeropyrum.</title>
        <authorList>
            <person name="Yumiya M."/>
            <person name="Yoshida T."/>
            <person name="Sako Y."/>
        </authorList>
    </citation>
    <scope>NUCLEOTIDE SEQUENCE [LARGE SCALE GENOMIC DNA]</scope>
    <source>
        <strain evidence="2 3">YK1-12-2013</strain>
    </source>
</reference>
<dbReference type="SUPFAM" id="SSF52540">
    <property type="entry name" value="P-loop containing nucleoside triphosphate hydrolases"/>
    <property type="match status" value="1"/>
</dbReference>
<proteinExistence type="predicted"/>
<dbReference type="Gene3D" id="3.40.50.300">
    <property type="entry name" value="P-loop containing nucleotide triphosphate hydrolases"/>
    <property type="match status" value="1"/>
</dbReference>
<dbReference type="PANTHER" id="PTHR30121:SF11">
    <property type="entry name" value="AAA+ ATPASE DOMAIN-CONTAINING PROTEIN"/>
    <property type="match status" value="1"/>
</dbReference>
<dbReference type="OrthoDB" id="107033at2157"/>
<feature type="domain" description="Helicase HerA central" evidence="1">
    <location>
        <begin position="142"/>
        <end position="274"/>
    </location>
</feature>
<feature type="non-terminal residue" evidence="2">
    <location>
        <position position="1"/>
    </location>
</feature>